<sequence>MRQVTQLALLTPSLCLIDLEANRLARSSLMLDQLPIIVPPSTQPHHPPCEEYCTVVFRLQGGRSAMGWFLAELSRHFEGSGTAEIVKFEVGDHLRNRR</sequence>
<comment type="caution">
    <text evidence="1">The sequence shown here is derived from an EMBL/GenBank/DDBJ whole genome shotgun (WGS) entry which is preliminary data.</text>
</comment>
<gene>
    <name evidence="1" type="ORF">ATI14_5745</name>
</gene>
<proteinExistence type="predicted"/>
<evidence type="ECO:0008006" key="3">
    <source>
        <dbReference type="Google" id="ProtNLM"/>
    </source>
</evidence>
<organism evidence="1 2">
    <name type="scientific">Pseudomonas tolaasii NCPPB 2192</name>
    <dbReference type="NCBI Taxonomy" id="564423"/>
    <lineage>
        <taxon>Bacteria</taxon>
        <taxon>Pseudomonadati</taxon>
        <taxon>Pseudomonadota</taxon>
        <taxon>Gammaproteobacteria</taxon>
        <taxon>Pseudomonadales</taxon>
        <taxon>Pseudomonadaceae</taxon>
        <taxon>Pseudomonas</taxon>
    </lineage>
</organism>
<protein>
    <recommendedName>
        <fullName evidence="3">LysR substrate binding domain-containing protein</fullName>
    </recommendedName>
</protein>
<evidence type="ECO:0000313" key="1">
    <source>
        <dbReference type="EMBL" id="PKA78619.1"/>
    </source>
</evidence>
<dbReference type="Proteomes" id="UP000232891">
    <property type="component" value="Unassembled WGS sequence"/>
</dbReference>
<name>A0ABX4QP78_PSETO</name>
<keyword evidence="2" id="KW-1185">Reference proteome</keyword>
<reference evidence="1 2" key="1">
    <citation type="submission" date="2017-11" db="EMBL/GenBank/DDBJ databases">
        <title>Genome sequencing of a diverse group of Pseudomonas species.</title>
        <authorList>
            <person name="Loper J."/>
        </authorList>
    </citation>
    <scope>NUCLEOTIDE SEQUENCE [LARGE SCALE GENOMIC DNA]</scope>
    <source>
        <strain evidence="1 2">NCPPB 2192</strain>
    </source>
</reference>
<evidence type="ECO:0000313" key="2">
    <source>
        <dbReference type="Proteomes" id="UP000232891"/>
    </source>
</evidence>
<dbReference type="EMBL" id="PHHD01000001">
    <property type="protein sequence ID" value="PKA78619.1"/>
    <property type="molecule type" value="Genomic_DNA"/>
</dbReference>
<accession>A0ABX4QP78</accession>